<dbReference type="InterPro" id="IPR052518">
    <property type="entry name" value="CHR_Transporter"/>
</dbReference>
<reference evidence="9" key="1">
    <citation type="submission" date="2008-10" db="EMBL/GenBank/DDBJ databases">
        <title>Complete sequence of Desulfovibrio vulgaris str. 'Miyazaki F'.</title>
        <authorList>
            <person name="Lucas S."/>
            <person name="Copeland A."/>
            <person name="Lapidus A."/>
            <person name="Glavina del Rio T."/>
            <person name="Dalin E."/>
            <person name="Tice H."/>
            <person name="Bruce D."/>
            <person name="Goodwin L."/>
            <person name="Pitluck S."/>
            <person name="Sims D."/>
            <person name="Brettin T."/>
            <person name="Detter J.C."/>
            <person name="Han C."/>
            <person name="Larimer F."/>
            <person name="Land M."/>
            <person name="Hauser L."/>
            <person name="Kyrpides N."/>
            <person name="Mikhailova N."/>
            <person name="Hazen T.C."/>
            <person name="Richardson P."/>
        </authorList>
    </citation>
    <scope>NUCLEOTIDE SEQUENCE</scope>
    <source>
        <strain evidence="9">Miyazaki F</strain>
    </source>
</reference>
<feature type="transmembrane region" description="Helical" evidence="8">
    <location>
        <begin position="103"/>
        <end position="125"/>
    </location>
</feature>
<evidence type="ECO:0000256" key="8">
    <source>
        <dbReference type="SAM" id="Phobius"/>
    </source>
</evidence>
<keyword evidence="4 8" id="KW-0812">Transmembrane</keyword>
<dbReference type="PIRSF" id="PIRSF004810">
    <property type="entry name" value="ChrA"/>
    <property type="match status" value="1"/>
</dbReference>
<dbReference type="KEGG" id="dvm:DvMF_1526"/>
<evidence type="ECO:0000313" key="9">
    <source>
        <dbReference type="EMBL" id="ACL08474.1"/>
    </source>
</evidence>
<comment type="similarity">
    <text evidence="2">Belongs to the chromate ion transporter (CHR) (TC 2.A.51) family.</text>
</comment>
<evidence type="ECO:0000256" key="4">
    <source>
        <dbReference type="ARBA" id="ARBA00022692"/>
    </source>
</evidence>
<dbReference type="HOGENOM" id="CLU_018106_0_0_7"/>
<dbReference type="EMBL" id="CP001197">
    <property type="protein sequence ID" value="ACL08474.1"/>
    <property type="molecule type" value="Genomic_DNA"/>
</dbReference>
<gene>
    <name evidence="9" type="ordered locus">DvMF_1526</name>
</gene>
<dbReference type="GO" id="GO:0005886">
    <property type="term" value="C:plasma membrane"/>
    <property type="evidence" value="ECO:0007669"/>
    <property type="project" value="UniProtKB-SubCell"/>
</dbReference>
<dbReference type="PANTHER" id="PTHR43663">
    <property type="entry name" value="CHROMATE TRANSPORT PROTEIN-RELATED"/>
    <property type="match status" value="1"/>
</dbReference>
<dbReference type="InterPro" id="IPR014047">
    <property type="entry name" value="Chr_Tranpt_l_chain"/>
</dbReference>
<dbReference type="eggNOG" id="COG2059">
    <property type="taxonomic scope" value="Bacteria"/>
</dbReference>
<feature type="transmembrane region" description="Helical" evidence="8">
    <location>
        <begin position="131"/>
        <end position="155"/>
    </location>
</feature>
<dbReference type="AlphaFoldDB" id="B8DLU8"/>
<dbReference type="InterPro" id="IPR003370">
    <property type="entry name" value="Chromate_transpt"/>
</dbReference>
<keyword evidence="6 8" id="KW-0472">Membrane</keyword>
<feature type="transmembrane region" description="Helical" evidence="8">
    <location>
        <begin position="359"/>
        <end position="378"/>
    </location>
</feature>
<dbReference type="GO" id="GO:0015109">
    <property type="term" value="F:chromate transmembrane transporter activity"/>
    <property type="evidence" value="ECO:0007669"/>
    <property type="project" value="InterPro"/>
</dbReference>
<comment type="subcellular location">
    <subcellularLocation>
        <location evidence="1">Cell membrane</location>
        <topology evidence="1">Multi-pass membrane protein</topology>
    </subcellularLocation>
</comment>
<evidence type="ECO:0000256" key="6">
    <source>
        <dbReference type="ARBA" id="ARBA00023136"/>
    </source>
</evidence>
<evidence type="ECO:0000256" key="1">
    <source>
        <dbReference type="ARBA" id="ARBA00004651"/>
    </source>
</evidence>
<organism evidence="9">
    <name type="scientific">Nitratidesulfovibrio vulgaris (strain DSM 19637 / Miyazaki F)</name>
    <name type="common">Desulfovibrio vulgaris</name>
    <dbReference type="NCBI Taxonomy" id="883"/>
    <lineage>
        <taxon>Bacteria</taxon>
        <taxon>Pseudomonadati</taxon>
        <taxon>Thermodesulfobacteriota</taxon>
        <taxon>Desulfovibrionia</taxon>
        <taxon>Desulfovibrionales</taxon>
        <taxon>Desulfovibrionaceae</taxon>
        <taxon>Nitratidesulfovibrio</taxon>
    </lineage>
</organism>
<proteinExistence type="inferred from homology"/>
<feature type="region of interest" description="Disordered" evidence="7">
    <location>
        <begin position="1"/>
        <end position="26"/>
    </location>
</feature>
<keyword evidence="3" id="KW-1003">Cell membrane</keyword>
<evidence type="ECO:0000256" key="7">
    <source>
        <dbReference type="SAM" id="MobiDB-lite"/>
    </source>
</evidence>
<accession>B8DLU8</accession>
<feature type="transmembrane region" description="Helical" evidence="8">
    <location>
        <begin position="318"/>
        <end position="338"/>
    </location>
</feature>
<feature type="transmembrane region" description="Helical" evidence="8">
    <location>
        <begin position="384"/>
        <end position="414"/>
    </location>
</feature>
<name>B8DLU8_NITV9</name>
<dbReference type="NCBIfam" id="TIGR00937">
    <property type="entry name" value="2A51"/>
    <property type="match status" value="1"/>
</dbReference>
<keyword evidence="5 8" id="KW-1133">Transmembrane helix</keyword>
<evidence type="ECO:0000256" key="2">
    <source>
        <dbReference type="ARBA" id="ARBA00005262"/>
    </source>
</evidence>
<evidence type="ECO:0000256" key="5">
    <source>
        <dbReference type="ARBA" id="ARBA00022989"/>
    </source>
</evidence>
<dbReference type="PANTHER" id="PTHR43663:SF1">
    <property type="entry name" value="CHROMATE TRANSPORTER"/>
    <property type="match status" value="1"/>
</dbReference>
<dbReference type="Pfam" id="PF02417">
    <property type="entry name" value="Chromate_transp"/>
    <property type="match status" value="2"/>
</dbReference>
<feature type="transmembrane region" description="Helical" evidence="8">
    <location>
        <begin position="223"/>
        <end position="244"/>
    </location>
</feature>
<feature type="transmembrane region" description="Helical" evidence="8">
    <location>
        <begin position="167"/>
        <end position="197"/>
    </location>
</feature>
<sequence length="415" mass="42813">MAPLPNNEVTVSEAPQDSPPPSHAGTPPTLRDLFLTFMRLGATAFGGPAMLPVVRAQVVERKGWMDEAAFRSGVALCQAVPGATVMQVASYVGLRLRGTPGMLAGFFGFTLPAFLMITVLSAMYWKNHELPAVMAAFIGLKAVTVALMVSGLLDFGKRYLRMGMDWVIGAGVCGLTLLGVHPIVPVLAAAAAGVVVYRDGDAVPSAQANGGPGATPRPGVLGALRGVLAALAGVAVALAVLAALRPDLFALAVSMLRTDLVAFGGALAALPVMRHEVVHLRGWMSDAAFLDGVAIGQVTPGPIILTAAFIGWRVDGPLGSVVAGLAIFTPSLFFMLGAERLVSRIEHSRIYRRAVRATLAGFTGLLGYLAISVAQALPATPLPAIIGVAAFAALRAGVDVLYVVGVGALVSWLLG</sequence>
<protein>
    <submittedName>
        <fullName evidence="9">Chromate transporter, chromate ion transporter (CHR) family</fullName>
    </submittedName>
</protein>
<evidence type="ECO:0000256" key="3">
    <source>
        <dbReference type="ARBA" id="ARBA00022475"/>
    </source>
</evidence>